<dbReference type="InterPro" id="IPR039426">
    <property type="entry name" value="TonB-dep_rcpt-like"/>
</dbReference>
<keyword evidence="2 10" id="KW-0813">Transport</keyword>
<evidence type="ECO:0000256" key="7">
    <source>
        <dbReference type="ARBA" id="ARBA00023077"/>
    </source>
</evidence>
<feature type="domain" description="TonB-dependent receptor plug" evidence="14">
    <location>
        <begin position="59"/>
        <end position="166"/>
    </location>
</feature>
<evidence type="ECO:0000256" key="2">
    <source>
        <dbReference type="ARBA" id="ARBA00022448"/>
    </source>
</evidence>
<keyword evidence="15" id="KW-0675">Receptor</keyword>
<organism evidence="15 16">
    <name type="scientific">Candidatus Auribacter fodinae</name>
    <dbReference type="NCBI Taxonomy" id="2093366"/>
    <lineage>
        <taxon>Bacteria</taxon>
        <taxon>Pseudomonadati</taxon>
        <taxon>Candidatus Auribacterota</taxon>
        <taxon>Candidatus Auribacteria</taxon>
        <taxon>Candidatus Auribacterales</taxon>
        <taxon>Candidatus Auribacteraceae</taxon>
        <taxon>Candidatus Auribacter</taxon>
    </lineage>
</organism>
<keyword evidence="8 10" id="KW-0472">Membrane</keyword>
<dbReference type="PANTHER" id="PTHR30069:SF53">
    <property type="entry name" value="COLICIN I RECEPTOR-RELATED"/>
    <property type="match status" value="1"/>
</dbReference>
<evidence type="ECO:0000259" key="14">
    <source>
        <dbReference type="Pfam" id="PF07715"/>
    </source>
</evidence>
<evidence type="ECO:0000256" key="3">
    <source>
        <dbReference type="ARBA" id="ARBA00022452"/>
    </source>
</evidence>
<keyword evidence="9 10" id="KW-0998">Cell outer membrane</keyword>
<keyword evidence="4 10" id="KW-0812">Transmembrane</keyword>
<gene>
    <name evidence="15" type="ORF">C4541_10260</name>
</gene>
<keyword evidence="6" id="KW-0406">Ion transport</keyword>
<evidence type="ECO:0000313" key="15">
    <source>
        <dbReference type="EMBL" id="RJP57334.1"/>
    </source>
</evidence>
<feature type="domain" description="TonB-dependent receptor-like beta-barrel" evidence="13">
    <location>
        <begin position="220"/>
        <end position="643"/>
    </location>
</feature>
<dbReference type="EMBL" id="QZJZ01000082">
    <property type="protein sequence ID" value="RJP57334.1"/>
    <property type="molecule type" value="Genomic_DNA"/>
</dbReference>
<sequence length="669" mass="75798">MKLFYAILITAFIFSQNIYAQDTSATNAAEPDNESTLSAAQQKRNEIIVVAERLQTPYKEIGSSVTAFNSTEIENAKKNNMADLLRQVPGVTVARTGIPGGTTSVFIRGAESDHTLVLLDGIELNDPSNPVRSFDFGQFDMTNIEQVEVLRGSQSTLYGSDAIGGVINLRTKKGSGKPEFFVSSEMGSFETFREEAGAAGGTDLVNYSFGISHTYSDGFTSASHNLGNREKDDYQNMTVSSRIGITPAENFELSTIIRYVDSEIEIDDADPTDDPNNISNIEKLFLRSQAEWMVIDDFYEQVFGFSISEYNRNTNDNPDDIDPYFTRSYADGKWYQFDYQHNLYFPEFNICNIGIENILSCGIEFEKERAETSYKSSSMWGLYESYAPERTANTWSFFIQDKLSFSKMFYTTFGARWDQHSLFGTNATARVVPTIWIEQTGTKLKSSWSTGFKAPTIAELYGSGGNPDLNPEESESWEIGFEQYLFTDRILCGMTYFQNDYDDLITSVLVDPMFFIFGNRNVEQAESNGLEMFCNVYPTENLSLGVNYTYLQTKHLSDTDSLDDRTVFLRRPKNSVSITANYSFCNKRGNIYTELLYVGGREDKNFNVWPVERTRLEGYTLINMAAKFAVTDNIEIFGRMHNILDDSYEEVFNYDTQRFSLFGGVKLKI</sequence>
<dbReference type="Gene3D" id="2.40.170.20">
    <property type="entry name" value="TonB-dependent receptor, beta-barrel domain"/>
    <property type="match status" value="1"/>
</dbReference>
<dbReference type="GO" id="GO:0015889">
    <property type="term" value="P:cobalamin transport"/>
    <property type="evidence" value="ECO:0007669"/>
    <property type="project" value="TreeGrafter"/>
</dbReference>
<reference evidence="15 16" key="1">
    <citation type="journal article" date="2017" name="ISME J.">
        <title>Energy and carbon metabolisms in a deep terrestrial subsurface fluid microbial community.</title>
        <authorList>
            <person name="Momper L."/>
            <person name="Jungbluth S.P."/>
            <person name="Lee M.D."/>
            <person name="Amend J.P."/>
        </authorList>
    </citation>
    <scope>NUCLEOTIDE SEQUENCE [LARGE SCALE GENOMIC DNA]</scope>
    <source>
        <strain evidence="15">SURF_26</strain>
    </source>
</reference>
<evidence type="ECO:0000256" key="12">
    <source>
        <dbReference type="SAM" id="SignalP"/>
    </source>
</evidence>
<dbReference type="Proteomes" id="UP000266426">
    <property type="component" value="Unassembled WGS sequence"/>
</dbReference>
<evidence type="ECO:0000256" key="1">
    <source>
        <dbReference type="ARBA" id="ARBA00004571"/>
    </source>
</evidence>
<protein>
    <submittedName>
        <fullName evidence="15">TonB-dependent receptor</fullName>
    </submittedName>
</protein>
<name>A0A3A4QU67_9BACT</name>
<keyword evidence="7 11" id="KW-0798">TonB box</keyword>
<comment type="subcellular location">
    <subcellularLocation>
        <location evidence="1 10">Cell outer membrane</location>
        <topology evidence="1 10">Multi-pass membrane protein</topology>
    </subcellularLocation>
</comment>
<accession>A0A3A4QU67</accession>
<dbReference type="GO" id="GO:0006811">
    <property type="term" value="P:monoatomic ion transport"/>
    <property type="evidence" value="ECO:0007669"/>
    <property type="project" value="UniProtKB-KW"/>
</dbReference>
<feature type="chain" id="PRO_5017329735" evidence="12">
    <location>
        <begin position="21"/>
        <end position="669"/>
    </location>
</feature>
<dbReference type="InterPro" id="IPR000531">
    <property type="entry name" value="Beta-barrel_TonB"/>
</dbReference>
<dbReference type="InterPro" id="IPR012910">
    <property type="entry name" value="Plug_dom"/>
</dbReference>
<evidence type="ECO:0000256" key="8">
    <source>
        <dbReference type="ARBA" id="ARBA00023136"/>
    </source>
</evidence>
<evidence type="ECO:0000313" key="16">
    <source>
        <dbReference type="Proteomes" id="UP000266426"/>
    </source>
</evidence>
<keyword evidence="3 10" id="KW-1134">Transmembrane beta strand</keyword>
<dbReference type="Gene3D" id="2.170.130.10">
    <property type="entry name" value="TonB-dependent receptor, plug domain"/>
    <property type="match status" value="1"/>
</dbReference>
<evidence type="ECO:0000256" key="4">
    <source>
        <dbReference type="ARBA" id="ARBA00022692"/>
    </source>
</evidence>
<keyword evidence="5 12" id="KW-0732">Signal</keyword>
<feature type="signal peptide" evidence="12">
    <location>
        <begin position="1"/>
        <end position="20"/>
    </location>
</feature>
<evidence type="ECO:0000256" key="6">
    <source>
        <dbReference type="ARBA" id="ARBA00023065"/>
    </source>
</evidence>
<dbReference type="GO" id="GO:0009279">
    <property type="term" value="C:cell outer membrane"/>
    <property type="evidence" value="ECO:0007669"/>
    <property type="project" value="UniProtKB-SubCell"/>
</dbReference>
<dbReference type="Pfam" id="PF00593">
    <property type="entry name" value="TonB_dep_Rec_b-barrel"/>
    <property type="match status" value="1"/>
</dbReference>
<evidence type="ECO:0000256" key="10">
    <source>
        <dbReference type="PROSITE-ProRule" id="PRU01360"/>
    </source>
</evidence>
<evidence type="ECO:0000256" key="9">
    <source>
        <dbReference type="ARBA" id="ARBA00023237"/>
    </source>
</evidence>
<dbReference type="InterPro" id="IPR036942">
    <property type="entry name" value="Beta-barrel_TonB_sf"/>
</dbReference>
<dbReference type="PANTHER" id="PTHR30069">
    <property type="entry name" value="TONB-DEPENDENT OUTER MEMBRANE RECEPTOR"/>
    <property type="match status" value="1"/>
</dbReference>
<dbReference type="Pfam" id="PF07715">
    <property type="entry name" value="Plug"/>
    <property type="match status" value="1"/>
</dbReference>
<proteinExistence type="inferred from homology"/>
<comment type="caution">
    <text evidence="15">The sequence shown here is derived from an EMBL/GenBank/DDBJ whole genome shotgun (WGS) entry which is preliminary data.</text>
</comment>
<dbReference type="InterPro" id="IPR037066">
    <property type="entry name" value="Plug_dom_sf"/>
</dbReference>
<comment type="similarity">
    <text evidence="10 11">Belongs to the TonB-dependent receptor family.</text>
</comment>
<dbReference type="CDD" id="cd01347">
    <property type="entry name" value="ligand_gated_channel"/>
    <property type="match status" value="1"/>
</dbReference>
<evidence type="ECO:0000256" key="11">
    <source>
        <dbReference type="RuleBase" id="RU003357"/>
    </source>
</evidence>
<dbReference type="AlphaFoldDB" id="A0A3A4QU67"/>
<evidence type="ECO:0000259" key="13">
    <source>
        <dbReference type="Pfam" id="PF00593"/>
    </source>
</evidence>
<dbReference type="PROSITE" id="PS52016">
    <property type="entry name" value="TONB_DEPENDENT_REC_3"/>
    <property type="match status" value="1"/>
</dbReference>
<dbReference type="SUPFAM" id="SSF56935">
    <property type="entry name" value="Porins"/>
    <property type="match status" value="1"/>
</dbReference>
<evidence type="ECO:0000256" key="5">
    <source>
        <dbReference type="ARBA" id="ARBA00022729"/>
    </source>
</evidence>